<keyword evidence="5 7" id="KW-1133">Transmembrane helix</keyword>
<dbReference type="eggNOG" id="COG2814">
    <property type="taxonomic scope" value="Bacteria"/>
</dbReference>
<evidence type="ECO:0000256" key="3">
    <source>
        <dbReference type="ARBA" id="ARBA00022475"/>
    </source>
</evidence>
<dbReference type="AlphaFoldDB" id="F0GVG4"/>
<evidence type="ECO:0000256" key="7">
    <source>
        <dbReference type="SAM" id="Phobius"/>
    </source>
</evidence>
<dbReference type="PATRIC" id="fig|879305.3.peg.794"/>
<gene>
    <name evidence="9" type="ORF">HMPREF9290_0796</name>
</gene>
<dbReference type="EMBL" id="AEXM01000016">
    <property type="protein sequence ID" value="EGC82176.1"/>
    <property type="molecule type" value="Genomic_DNA"/>
</dbReference>
<evidence type="ECO:0000256" key="1">
    <source>
        <dbReference type="ARBA" id="ARBA00004651"/>
    </source>
</evidence>
<evidence type="ECO:0000256" key="4">
    <source>
        <dbReference type="ARBA" id="ARBA00022692"/>
    </source>
</evidence>
<feature type="transmembrane region" description="Helical" evidence="7">
    <location>
        <begin position="320"/>
        <end position="341"/>
    </location>
</feature>
<comment type="caution">
    <text evidence="9">The sequence shown here is derived from an EMBL/GenBank/DDBJ whole genome shotgun (WGS) entry which is preliminary data.</text>
</comment>
<keyword evidence="4 7" id="KW-0812">Transmembrane</keyword>
<accession>F0GVG4</accession>
<feature type="domain" description="Major facilitator superfamily (MFS) profile" evidence="8">
    <location>
        <begin position="1"/>
        <end position="377"/>
    </location>
</feature>
<evidence type="ECO:0000256" key="5">
    <source>
        <dbReference type="ARBA" id="ARBA00022989"/>
    </source>
</evidence>
<feature type="transmembrane region" description="Helical" evidence="7">
    <location>
        <begin position="199"/>
        <end position="224"/>
    </location>
</feature>
<evidence type="ECO:0000256" key="6">
    <source>
        <dbReference type="ARBA" id="ARBA00023136"/>
    </source>
</evidence>
<dbReference type="Gene3D" id="1.20.1250.20">
    <property type="entry name" value="MFS general substrate transporter like domains"/>
    <property type="match status" value="1"/>
</dbReference>
<feature type="transmembrane region" description="Helical" evidence="7">
    <location>
        <begin position="45"/>
        <end position="63"/>
    </location>
</feature>
<keyword evidence="2" id="KW-0813">Transport</keyword>
<dbReference type="GO" id="GO:0005886">
    <property type="term" value="C:plasma membrane"/>
    <property type="evidence" value="ECO:0007669"/>
    <property type="project" value="UniProtKB-SubCell"/>
</dbReference>
<feature type="transmembrane region" description="Helical" evidence="7">
    <location>
        <begin position="353"/>
        <end position="373"/>
    </location>
</feature>
<dbReference type="PROSITE" id="PS50850">
    <property type="entry name" value="MFS"/>
    <property type="match status" value="1"/>
</dbReference>
<dbReference type="InterPro" id="IPR020846">
    <property type="entry name" value="MFS_dom"/>
</dbReference>
<reference evidence="9 10" key="1">
    <citation type="submission" date="2011-01" db="EMBL/GenBank/DDBJ databases">
        <authorList>
            <person name="Durkin A.S."/>
            <person name="Madupu R."/>
            <person name="Torralba M."/>
            <person name="Gillis M."/>
            <person name="Methe B."/>
            <person name="Sutton G."/>
            <person name="Nelson K.E."/>
        </authorList>
    </citation>
    <scope>NUCLEOTIDE SEQUENCE [LARGE SCALE GENOMIC DNA]</scope>
    <source>
        <strain evidence="9 10">ACS-065-V-Col13</strain>
    </source>
</reference>
<feature type="transmembrane region" description="Helical" evidence="7">
    <location>
        <begin position="12"/>
        <end position="33"/>
    </location>
</feature>
<keyword evidence="10" id="KW-1185">Reference proteome</keyword>
<feature type="transmembrane region" description="Helical" evidence="7">
    <location>
        <begin position="104"/>
        <end position="127"/>
    </location>
</feature>
<comment type="subcellular location">
    <subcellularLocation>
        <location evidence="1">Cell membrane</location>
        <topology evidence="1">Multi-pass membrane protein</topology>
    </subcellularLocation>
</comment>
<keyword evidence="3" id="KW-1003">Cell membrane</keyword>
<dbReference type="GO" id="GO:0022857">
    <property type="term" value="F:transmembrane transporter activity"/>
    <property type="evidence" value="ECO:0007669"/>
    <property type="project" value="InterPro"/>
</dbReference>
<name>F0GVG4_9FIRM</name>
<keyword evidence="6 7" id="KW-0472">Membrane</keyword>
<dbReference type="SUPFAM" id="SSF103473">
    <property type="entry name" value="MFS general substrate transporter"/>
    <property type="match status" value="1"/>
</dbReference>
<dbReference type="PANTHER" id="PTHR43124:SF3">
    <property type="entry name" value="CHLORAMPHENICOL EFFLUX PUMP RV0191"/>
    <property type="match status" value="1"/>
</dbReference>
<protein>
    <submittedName>
        <fullName evidence="9">Transporter, major facilitator family protein</fullName>
    </submittedName>
</protein>
<dbReference type="InterPro" id="IPR011701">
    <property type="entry name" value="MFS"/>
</dbReference>
<feature type="transmembrane region" description="Helical" evidence="7">
    <location>
        <begin position="162"/>
        <end position="178"/>
    </location>
</feature>
<feature type="transmembrane region" description="Helical" evidence="7">
    <location>
        <begin position="236"/>
        <end position="256"/>
    </location>
</feature>
<dbReference type="InterPro" id="IPR050189">
    <property type="entry name" value="MFS_Efflux_Transporters"/>
</dbReference>
<evidence type="ECO:0000256" key="2">
    <source>
        <dbReference type="ARBA" id="ARBA00022448"/>
    </source>
</evidence>
<feature type="transmembrane region" description="Helical" evidence="7">
    <location>
        <begin position="263"/>
        <end position="281"/>
    </location>
</feature>
<dbReference type="Pfam" id="PF07690">
    <property type="entry name" value="MFS_1"/>
    <property type="match status" value="1"/>
</dbReference>
<evidence type="ECO:0000313" key="10">
    <source>
        <dbReference type="Proteomes" id="UP000005286"/>
    </source>
</evidence>
<feature type="transmembrane region" description="Helical" evidence="7">
    <location>
        <begin position="75"/>
        <end position="92"/>
    </location>
</feature>
<dbReference type="InterPro" id="IPR036259">
    <property type="entry name" value="MFS_trans_sf"/>
</dbReference>
<evidence type="ECO:0000313" key="9">
    <source>
        <dbReference type="EMBL" id="EGC82176.1"/>
    </source>
</evidence>
<dbReference type="Proteomes" id="UP000005286">
    <property type="component" value="Unassembled WGS sequence"/>
</dbReference>
<dbReference type="PANTHER" id="PTHR43124">
    <property type="entry name" value="PURINE EFFLUX PUMP PBUE"/>
    <property type="match status" value="1"/>
</dbReference>
<feature type="transmembrane region" description="Helical" evidence="7">
    <location>
        <begin position="287"/>
        <end position="308"/>
    </location>
</feature>
<sequence length="383" mass="42874">MKTLDKNKLEEMAILSIALLTASNSCISGVLVFMQKDLAISRQMAEFLITLSSIATIIAIASSEKITKKIGMKKCVQIGLILVFISGILPVIRKTYISIFLSRIILGAGIGLFNGHSANYISALFSGEKASSLHGMRNSMEFIGQILFLILAGLLIKIKWELAFLVYLIAFFILVLFTKYVEDPIEEKDDARFILNRQVVFYIIFAGVMIMNLTGLMVRFPTIATMAKGIDINTNLYMTIIPIFGMVSGFAFGFINRKLRGKTILMALLIYIFSNMMVGFWGENMYIYLLGMVLNVFSLSMSTPYLFSEASRFARGSQNRIINNLIFIGCNIGGFVSPFFINSVGNLLDSNSLSISFVAFSLIYSILFAIYFYEYLKVNSQKY</sequence>
<feature type="transmembrane region" description="Helical" evidence="7">
    <location>
        <begin position="139"/>
        <end position="156"/>
    </location>
</feature>
<dbReference type="RefSeq" id="WP_004834769.1">
    <property type="nucleotide sequence ID" value="NZ_AEXM01000016.1"/>
</dbReference>
<evidence type="ECO:0000259" key="8">
    <source>
        <dbReference type="PROSITE" id="PS50850"/>
    </source>
</evidence>
<proteinExistence type="predicted"/>
<organism evidence="9 10">
    <name type="scientific">Anaerococcus prevotii ACS-065-V-Col13</name>
    <dbReference type="NCBI Taxonomy" id="879305"/>
    <lineage>
        <taxon>Bacteria</taxon>
        <taxon>Bacillati</taxon>
        <taxon>Bacillota</taxon>
        <taxon>Tissierellia</taxon>
        <taxon>Tissierellales</taxon>
        <taxon>Peptoniphilaceae</taxon>
        <taxon>Anaerococcus</taxon>
    </lineage>
</organism>
<dbReference type="STRING" id="879305.HMPREF9290_0796"/>